<dbReference type="RefSeq" id="XP_019751748.1">
    <property type="nucleotide sequence ID" value="XM_019896189.1"/>
</dbReference>
<dbReference type="PANTHER" id="PTHR15926:SF1">
    <property type="entry name" value="ALL-TRANS RETINOIC ACID-INDUCED DIFFERENTIATION FACTOR"/>
    <property type="match status" value="1"/>
</dbReference>
<name>A0A3Q2YPD5_HIPCM</name>
<dbReference type="Ensembl" id="ENSHCOT00000005932.1">
    <property type="protein sequence ID" value="ENSHCOP00000020539.1"/>
    <property type="gene ID" value="ENSHCOG00000006717.1"/>
</dbReference>
<keyword evidence="1" id="KW-1133">Transmembrane helix</keyword>
<accession>A0A3Q2YPD5</accession>
<evidence type="ECO:0000259" key="3">
    <source>
        <dbReference type="PROSITE" id="PS00022"/>
    </source>
</evidence>
<organism evidence="4 5">
    <name type="scientific">Hippocampus comes</name>
    <name type="common">Tiger tail seahorse</name>
    <dbReference type="NCBI Taxonomy" id="109280"/>
    <lineage>
        <taxon>Eukaryota</taxon>
        <taxon>Metazoa</taxon>
        <taxon>Chordata</taxon>
        <taxon>Craniata</taxon>
        <taxon>Vertebrata</taxon>
        <taxon>Euteleostomi</taxon>
        <taxon>Actinopterygii</taxon>
        <taxon>Neopterygii</taxon>
        <taxon>Teleostei</taxon>
        <taxon>Neoteleostei</taxon>
        <taxon>Acanthomorphata</taxon>
        <taxon>Syngnathiaria</taxon>
        <taxon>Syngnathiformes</taxon>
        <taxon>Syngnathoidei</taxon>
        <taxon>Syngnathidae</taxon>
        <taxon>Hippocampus</taxon>
    </lineage>
</organism>
<dbReference type="PANTHER" id="PTHR15926">
    <property type="entry name" value="ALL-TRANS RETINOIC ACID-INDUCED DIFFERENTIATION FACTOR"/>
    <property type="match status" value="1"/>
</dbReference>
<evidence type="ECO:0000313" key="4">
    <source>
        <dbReference type="Ensembl" id="ENSHCOP00000020539.1"/>
    </source>
</evidence>
<keyword evidence="5" id="KW-1185">Reference proteome</keyword>
<keyword evidence="1" id="KW-0812">Transmembrane</keyword>
<dbReference type="GO" id="GO:0045669">
    <property type="term" value="P:positive regulation of osteoblast differentiation"/>
    <property type="evidence" value="ECO:0007669"/>
    <property type="project" value="TreeGrafter"/>
</dbReference>
<dbReference type="OMA" id="KMAPHGP"/>
<dbReference type="SUPFAM" id="SSF52058">
    <property type="entry name" value="L domain-like"/>
    <property type="match status" value="1"/>
</dbReference>
<protein>
    <submittedName>
        <fullName evidence="4">All-trans retinoic acid-induced differentiation factor</fullName>
    </submittedName>
</protein>
<proteinExistence type="predicted"/>
<dbReference type="InterPro" id="IPR000742">
    <property type="entry name" value="EGF"/>
</dbReference>
<reference evidence="4" key="2">
    <citation type="submission" date="2025-09" db="UniProtKB">
        <authorList>
            <consortium name="Ensembl"/>
        </authorList>
    </citation>
    <scope>IDENTIFICATION</scope>
</reference>
<dbReference type="InterPro" id="IPR042350">
    <property type="entry name" value="ATRAID"/>
</dbReference>
<dbReference type="OrthoDB" id="9989713at2759"/>
<evidence type="ECO:0000256" key="1">
    <source>
        <dbReference type="SAM" id="Phobius"/>
    </source>
</evidence>
<feature type="chain" id="PRO_5018567802" evidence="2">
    <location>
        <begin position="27"/>
        <end position="230"/>
    </location>
</feature>
<keyword evidence="2" id="KW-0732">Signal</keyword>
<dbReference type="KEGG" id="hcq:109531736"/>
<dbReference type="Gene3D" id="3.80.10.10">
    <property type="entry name" value="Ribonuclease Inhibitor"/>
    <property type="match status" value="1"/>
</dbReference>
<dbReference type="STRING" id="109280.ENSHCOP00000020539"/>
<dbReference type="GeneTree" id="ENSGT00390000017252"/>
<dbReference type="PROSITE" id="PS00022">
    <property type="entry name" value="EGF_1"/>
    <property type="match status" value="1"/>
</dbReference>
<dbReference type="GeneID" id="109531736"/>
<dbReference type="CTD" id="51374"/>
<evidence type="ECO:0000256" key="2">
    <source>
        <dbReference type="SAM" id="SignalP"/>
    </source>
</evidence>
<evidence type="ECO:0000313" key="5">
    <source>
        <dbReference type="Proteomes" id="UP000264820"/>
    </source>
</evidence>
<sequence length="230" mass="25220">MKTGQDLLTPTWLVFILSLCIYRSHQLVKPQVCKQCSGTVPKGSEVGKFCSSSSGRVVGRCCLANETSNHERIIGLDLSNCSLTHVDNLQEASDALIIDLSSNAIINMSDSAFQGFSQLRQLFLPADIACPGGNSSWDKVKTNEGIRLCEGQRNMCNQSGKMPVHCPEYSHCAAYGPGFFQCSCADDYHGYKCLREGEFPALWVFGLLGASTLVLSLLLWLTQRRKAKSL</sequence>
<dbReference type="Proteomes" id="UP000264820">
    <property type="component" value="Unplaced"/>
</dbReference>
<keyword evidence="1" id="KW-0472">Membrane</keyword>
<dbReference type="AlphaFoldDB" id="A0A3Q2YPD5"/>
<feature type="domain" description="EGF-like" evidence="3">
    <location>
        <begin position="182"/>
        <end position="193"/>
    </location>
</feature>
<reference evidence="4" key="1">
    <citation type="submission" date="2025-08" db="UniProtKB">
        <authorList>
            <consortium name="Ensembl"/>
        </authorList>
    </citation>
    <scope>IDENTIFICATION</scope>
</reference>
<feature type="signal peptide" evidence="2">
    <location>
        <begin position="1"/>
        <end position="26"/>
    </location>
</feature>
<dbReference type="InterPro" id="IPR032675">
    <property type="entry name" value="LRR_dom_sf"/>
</dbReference>
<feature type="transmembrane region" description="Helical" evidence="1">
    <location>
        <begin position="201"/>
        <end position="221"/>
    </location>
</feature>